<dbReference type="InterPro" id="IPR036388">
    <property type="entry name" value="WH-like_DNA-bd_sf"/>
</dbReference>
<dbReference type="STRING" id="204669.Acid345_1284"/>
<evidence type="ECO:0000313" key="2">
    <source>
        <dbReference type="EMBL" id="ABF40286.1"/>
    </source>
</evidence>
<dbReference type="Proteomes" id="UP000002432">
    <property type="component" value="Chromosome"/>
</dbReference>
<sequence>MFMPYMKSHRATLDRELKKGSAELLVLSLLEGRPRHGYEISQMIELRSEGAVRFNVASFYPLLYRLEKRGWIVGRWVEKAGQRRRRYYRLTAQGKQTLKEQQSTWLQFVAAMQRITGLRHA</sequence>
<accession>Q1IS64</accession>
<evidence type="ECO:0000259" key="1">
    <source>
        <dbReference type="Pfam" id="PF03551"/>
    </source>
</evidence>
<keyword evidence="3" id="KW-1185">Reference proteome</keyword>
<dbReference type="PANTHER" id="PTHR33169">
    <property type="entry name" value="PADR-FAMILY TRANSCRIPTIONAL REGULATOR"/>
    <property type="match status" value="1"/>
</dbReference>
<dbReference type="eggNOG" id="COG1695">
    <property type="taxonomic scope" value="Bacteria"/>
</dbReference>
<name>Q1IS64_KORVE</name>
<dbReference type="InterPro" id="IPR017799">
    <property type="entry name" value="Tscrpt_reg_PadR_acidobac-type"/>
</dbReference>
<dbReference type="InterPro" id="IPR005149">
    <property type="entry name" value="Tscrpt_reg_PadR_N"/>
</dbReference>
<reference evidence="2 3" key="1">
    <citation type="journal article" date="2009" name="Appl. Environ. Microbiol.">
        <title>Three genomes from the phylum Acidobacteria provide insight into the lifestyles of these microorganisms in soils.</title>
        <authorList>
            <person name="Ward N.L."/>
            <person name="Challacombe J.F."/>
            <person name="Janssen P.H."/>
            <person name="Henrissat B."/>
            <person name="Coutinho P.M."/>
            <person name="Wu M."/>
            <person name="Xie G."/>
            <person name="Haft D.H."/>
            <person name="Sait M."/>
            <person name="Badger J."/>
            <person name="Barabote R.D."/>
            <person name="Bradley B."/>
            <person name="Brettin T.S."/>
            <person name="Brinkac L.M."/>
            <person name="Bruce D."/>
            <person name="Creasy T."/>
            <person name="Daugherty S.C."/>
            <person name="Davidsen T.M."/>
            <person name="DeBoy R.T."/>
            <person name="Detter J.C."/>
            <person name="Dodson R.J."/>
            <person name="Durkin A.S."/>
            <person name="Ganapathy A."/>
            <person name="Gwinn-Giglio M."/>
            <person name="Han C.S."/>
            <person name="Khouri H."/>
            <person name="Kiss H."/>
            <person name="Kothari S.P."/>
            <person name="Madupu R."/>
            <person name="Nelson K.E."/>
            <person name="Nelson W.C."/>
            <person name="Paulsen I."/>
            <person name="Penn K."/>
            <person name="Ren Q."/>
            <person name="Rosovitz M.J."/>
            <person name="Selengut J.D."/>
            <person name="Shrivastava S."/>
            <person name="Sullivan S.A."/>
            <person name="Tapia R."/>
            <person name="Thompson L.S."/>
            <person name="Watkins K.L."/>
            <person name="Yang Q."/>
            <person name="Yu C."/>
            <person name="Zafar N."/>
            <person name="Zhou L."/>
            <person name="Kuske C.R."/>
        </authorList>
    </citation>
    <scope>NUCLEOTIDE SEQUENCE [LARGE SCALE GENOMIC DNA]</scope>
    <source>
        <strain evidence="2 3">Ellin345</strain>
    </source>
</reference>
<feature type="domain" description="Transcription regulator PadR N-terminal" evidence="1">
    <location>
        <begin position="26"/>
        <end position="100"/>
    </location>
</feature>
<evidence type="ECO:0000313" key="3">
    <source>
        <dbReference type="Proteomes" id="UP000002432"/>
    </source>
</evidence>
<proteinExistence type="predicted"/>
<dbReference type="Pfam" id="PF03551">
    <property type="entry name" value="PadR"/>
    <property type="match status" value="1"/>
</dbReference>
<dbReference type="InterPro" id="IPR036390">
    <property type="entry name" value="WH_DNA-bd_sf"/>
</dbReference>
<gene>
    <name evidence="2" type="ordered locus">Acid345_1284</name>
</gene>
<dbReference type="SUPFAM" id="SSF46785">
    <property type="entry name" value="Winged helix' DNA-binding domain"/>
    <property type="match status" value="1"/>
</dbReference>
<dbReference type="EnsemblBacteria" id="ABF40286">
    <property type="protein sequence ID" value="ABF40286"/>
    <property type="gene ID" value="Acid345_1284"/>
</dbReference>
<organism evidence="2 3">
    <name type="scientific">Koribacter versatilis (strain Ellin345)</name>
    <dbReference type="NCBI Taxonomy" id="204669"/>
    <lineage>
        <taxon>Bacteria</taxon>
        <taxon>Pseudomonadati</taxon>
        <taxon>Acidobacteriota</taxon>
        <taxon>Terriglobia</taxon>
        <taxon>Terriglobales</taxon>
        <taxon>Candidatus Korobacteraceae</taxon>
        <taxon>Candidatus Korobacter</taxon>
    </lineage>
</organism>
<dbReference type="Gene3D" id="1.10.10.10">
    <property type="entry name" value="Winged helix-like DNA-binding domain superfamily/Winged helix DNA-binding domain"/>
    <property type="match status" value="1"/>
</dbReference>
<dbReference type="KEGG" id="aba:Acid345_1284"/>
<dbReference type="HOGENOM" id="CLU_063440_3_3_0"/>
<dbReference type="PANTHER" id="PTHR33169:SF14">
    <property type="entry name" value="TRANSCRIPTIONAL REGULATOR RV3488"/>
    <property type="match status" value="1"/>
</dbReference>
<dbReference type="NCBIfam" id="TIGR03433">
    <property type="entry name" value="padR_acidobact"/>
    <property type="match status" value="1"/>
</dbReference>
<dbReference type="InterPro" id="IPR052509">
    <property type="entry name" value="Metal_resp_DNA-bind_regulator"/>
</dbReference>
<dbReference type="EMBL" id="CP000360">
    <property type="protein sequence ID" value="ABF40286.1"/>
    <property type="molecule type" value="Genomic_DNA"/>
</dbReference>
<dbReference type="AlphaFoldDB" id="Q1IS64"/>
<protein>
    <submittedName>
        <fullName evidence="2">Transcriptional regulator, PadR family</fullName>
    </submittedName>
</protein>